<dbReference type="PANTHER" id="PTHR43210">
    <property type="entry name" value="DETHIOBIOTIN SYNTHETASE"/>
    <property type="match status" value="1"/>
</dbReference>
<gene>
    <name evidence="2 3" type="primary">bioD</name>
    <name evidence="3" type="ORF">ACFQZQ_12450</name>
</gene>
<feature type="binding site" evidence="2">
    <location>
        <position position="56"/>
    </location>
    <ligand>
        <name>ATP</name>
        <dbReference type="ChEBI" id="CHEBI:30616"/>
    </ligand>
</feature>
<dbReference type="InterPro" id="IPR004472">
    <property type="entry name" value="DTB_synth_BioD"/>
</dbReference>
<feature type="active site" evidence="2">
    <location>
        <position position="39"/>
    </location>
</feature>
<feature type="binding site" evidence="2">
    <location>
        <position position="56"/>
    </location>
    <ligand>
        <name>Mg(2+)</name>
        <dbReference type="ChEBI" id="CHEBI:18420"/>
    </ligand>
</feature>
<comment type="caution">
    <text evidence="2">Lacks conserved residue(s) required for the propagation of feature annotation.</text>
</comment>
<keyword evidence="2" id="KW-0067">ATP-binding</keyword>
<dbReference type="PIRSF" id="PIRSF006755">
    <property type="entry name" value="DTB_synth"/>
    <property type="match status" value="1"/>
</dbReference>
<keyword evidence="2" id="KW-0460">Magnesium</keyword>
<dbReference type="CDD" id="cd03109">
    <property type="entry name" value="DTBS"/>
    <property type="match status" value="1"/>
</dbReference>
<feature type="binding site" evidence="2">
    <location>
        <begin position="182"/>
        <end position="183"/>
    </location>
    <ligand>
        <name>ATP</name>
        <dbReference type="ChEBI" id="CHEBI:30616"/>
    </ligand>
</feature>
<dbReference type="Proteomes" id="UP001597090">
    <property type="component" value="Unassembled WGS sequence"/>
</dbReference>
<comment type="pathway">
    <text evidence="2">Cofactor biosynthesis; biotin biosynthesis; biotin from 7,8-diaminononanoate: step 1/2.</text>
</comment>
<comment type="function">
    <text evidence="2">Catalyzes a mechanistically unusual reaction, the ATP-dependent insertion of CO2 between the N7 and N8 nitrogen atoms of 7,8-diaminopelargonic acid (DAPA, also called 7,8-diammoniononanoate) to form a ureido ring.</text>
</comment>
<feature type="binding site" evidence="2">
    <location>
        <begin position="14"/>
        <end position="19"/>
    </location>
    <ligand>
        <name>ATP</name>
        <dbReference type="ChEBI" id="CHEBI:30616"/>
    </ligand>
</feature>
<dbReference type="GO" id="GO:0004141">
    <property type="term" value="F:dethiobiotin synthase activity"/>
    <property type="evidence" value="ECO:0007669"/>
    <property type="project" value="UniProtKB-EC"/>
</dbReference>
<sequence length="236" mass="24648">MNPRSVYVTGTDTGVGKSVASAALLHALRGRGLRAVGMKPVASGCVHTIDGWRNDDALLLQAASDPLADHDRPAYADINPFPFPLPLAPELAAAEAGIELALAPIVQAYARLAMQADAVVVEGVGGWAAPLSATLDQVDLVRALRLPVVLVVGLRLGCLNHARLTARAIAADGAELVGWIASDIDPAMDRADANFALLQRRLPAPCWGRLPFAAAPDPRALALHLAVPDPAIRLQA</sequence>
<keyword evidence="2" id="KW-0547">Nucleotide-binding</keyword>
<protein>
    <recommendedName>
        <fullName evidence="2">ATP-dependent dethiobiotin synthetase BioD</fullName>
        <ecNumber evidence="2">6.3.3.3</ecNumber>
    </recommendedName>
    <alternativeName>
        <fullName evidence="2">DTB synthetase</fullName>
        <shortName evidence="2">DTBS</shortName>
    </alternativeName>
    <alternativeName>
        <fullName evidence="2">Dethiobiotin synthase</fullName>
    </alternativeName>
</protein>
<dbReference type="RefSeq" id="WP_386813161.1">
    <property type="nucleotide sequence ID" value="NZ_JBHTIH010000007.1"/>
</dbReference>
<evidence type="ECO:0000313" key="3">
    <source>
        <dbReference type="EMBL" id="MFD0740086.1"/>
    </source>
</evidence>
<dbReference type="InterPro" id="IPR027417">
    <property type="entry name" value="P-loop_NTPase"/>
</dbReference>
<dbReference type="NCBIfam" id="TIGR00347">
    <property type="entry name" value="bioD"/>
    <property type="match status" value="1"/>
</dbReference>
<organism evidence="3 4">
    <name type="scientific">Lysobacter koreensis</name>
    <dbReference type="NCBI Taxonomy" id="266122"/>
    <lineage>
        <taxon>Bacteria</taxon>
        <taxon>Pseudomonadati</taxon>
        <taxon>Pseudomonadota</taxon>
        <taxon>Gammaproteobacteria</taxon>
        <taxon>Lysobacterales</taxon>
        <taxon>Lysobacteraceae</taxon>
        <taxon>Lysobacter</taxon>
    </lineage>
</organism>
<keyword evidence="2" id="KW-0479">Metal-binding</keyword>
<dbReference type="EMBL" id="JBHTIH010000007">
    <property type="protein sequence ID" value="MFD0740086.1"/>
    <property type="molecule type" value="Genomic_DNA"/>
</dbReference>
<comment type="subunit">
    <text evidence="2">Homodimer.</text>
</comment>
<reference evidence="4" key="1">
    <citation type="journal article" date="2019" name="Int. J. Syst. Evol. Microbiol.">
        <title>The Global Catalogue of Microorganisms (GCM) 10K type strain sequencing project: providing services to taxonomists for standard genome sequencing and annotation.</title>
        <authorList>
            <consortium name="The Broad Institute Genomics Platform"/>
            <consortium name="The Broad Institute Genome Sequencing Center for Infectious Disease"/>
            <person name="Wu L."/>
            <person name="Ma J."/>
        </authorList>
    </citation>
    <scope>NUCLEOTIDE SEQUENCE [LARGE SCALE GENOMIC DNA]</scope>
    <source>
        <strain evidence="4">CCUG 55491</strain>
    </source>
</reference>
<proteinExistence type="inferred from homology"/>
<name>A0ABW2YPZ1_9GAMM</name>
<keyword evidence="4" id="KW-1185">Reference proteome</keyword>
<dbReference type="Pfam" id="PF13500">
    <property type="entry name" value="AAA_26"/>
    <property type="match status" value="1"/>
</dbReference>
<comment type="similarity">
    <text evidence="2">Belongs to the dethiobiotin synthetase family.</text>
</comment>
<dbReference type="SUPFAM" id="SSF52540">
    <property type="entry name" value="P-loop containing nucleoside triphosphate hydrolases"/>
    <property type="match status" value="1"/>
</dbReference>
<evidence type="ECO:0000313" key="4">
    <source>
        <dbReference type="Proteomes" id="UP001597090"/>
    </source>
</evidence>
<feature type="binding site" evidence="2">
    <location>
        <begin position="122"/>
        <end position="125"/>
    </location>
    <ligand>
        <name>ATP</name>
        <dbReference type="ChEBI" id="CHEBI:30616"/>
    </ligand>
</feature>
<evidence type="ECO:0000256" key="2">
    <source>
        <dbReference type="HAMAP-Rule" id="MF_00336"/>
    </source>
</evidence>
<feature type="binding site" evidence="2">
    <location>
        <position position="18"/>
    </location>
    <ligand>
        <name>Mg(2+)</name>
        <dbReference type="ChEBI" id="CHEBI:18420"/>
    </ligand>
</feature>
<keyword evidence="2" id="KW-0963">Cytoplasm</keyword>
<keyword evidence="1 2" id="KW-0093">Biotin biosynthesis</keyword>
<comment type="catalytic activity">
    <reaction evidence="2">
        <text>(7R,8S)-7,8-diammoniononanoate + CO2 + ATP = (4R,5S)-dethiobiotin + ADP + phosphate + 3 H(+)</text>
        <dbReference type="Rhea" id="RHEA:15805"/>
        <dbReference type="ChEBI" id="CHEBI:15378"/>
        <dbReference type="ChEBI" id="CHEBI:16526"/>
        <dbReference type="ChEBI" id="CHEBI:30616"/>
        <dbReference type="ChEBI" id="CHEBI:43474"/>
        <dbReference type="ChEBI" id="CHEBI:149469"/>
        <dbReference type="ChEBI" id="CHEBI:149473"/>
        <dbReference type="ChEBI" id="CHEBI:456216"/>
        <dbReference type="EC" id="6.3.3.3"/>
    </reaction>
</comment>
<keyword evidence="2 3" id="KW-0436">Ligase</keyword>
<dbReference type="Gene3D" id="3.40.50.300">
    <property type="entry name" value="P-loop containing nucleotide triphosphate hydrolases"/>
    <property type="match status" value="1"/>
</dbReference>
<comment type="subcellular location">
    <subcellularLocation>
        <location evidence="2">Cytoplasm</location>
    </subcellularLocation>
</comment>
<accession>A0ABW2YPZ1</accession>
<comment type="cofactor">
    <cofactor evidence="2">
        <name>Mg(2+)</name>
        <dbReference type="ChEBI" id="CHEBI:18420"/>
    </cofactor>
</comment>
<comment type="caution">
    <text evidence="3">The sequence shown here is derived from an EMBL/GenBank/DDBJ whole genome shotgun (WGS) entry which is preliminary data.</text>
</comment>
<dbReference type="HAMAP" id="MF_00336">
    <property type="entry name" value="BioD"/>
    <property type="match status" value="1"/>
</dbReference>
<evidence type="ECO:0000256" key="1">
    <source>
        <dbReference type="ARBA" id="ARBA00022756"/>
    </source>
</evidence>
<feature type="binding site" evidence="2">
    <location>
        <position position="122"/>
    </location>
    <ligand>
        <name>Mg(2+)</name>
        <dbReference type="ChEBI" id="CHEBI:18420"/>
    </ligand>
</feature>
<dbReference type="EC" id="6.3.3.3" evidence="2"/>
<feature type="binding site" evidence="2">
    <location>
        <position position="43"/>
    </location>
    <ligand>
        <name>substrate</name>
    </ligand>
</feature>
<dbReference type="PANTHER" id="PTHR43210:SF5">
    <property type="entry name" value="DETHIOBIOTIN SYNTHETASE"/>
    <property type="match status" value="1"/>
</dbReference>